<dbReference type="Pfam" id="PF13245">
    <property type="entry name" value="AAA_19"/>
    <property type="match status" value="1"/>
</dbReference>
<dbReference type="Gene3D" id="3.40.50.300">
    <property type="entry name" value="P-loop containing nucleotide triphosphate hydrolases"/>
    <property type="match status" value="1"/>
</dbReference>
<organism evidence="1">
    <name type="scientific">viral metagenome</name>
    <dbReference type="NCBI Taxonomy" id="1070528"/>
    <lineage>
        <taxon>unclassified sequences</taxon>
        <taxon>metagenomes</taxon>
        <taxon>organismal metagenomes</taxon>
    </lineage>
</organism>
<dbReference type="EMBL" id="MT144119">
    <property type="protein sequence ID" value="QJA49129.1"/>
    <property type="molecule type" value="Genomic_DNA"/>
</dbReference>
<gene>
    <name evidence="2" type="ORF">MM415B01508_0015</name>
    <name evidence="1" type="ORF">TM448A01234_0006</name>
</gene>
<sequence>MEITSTHIHKSVVDKLKVWRDSPLQFVRDCIQVIPTEQQIELLQCVASEKRISVRSGHGTGKDAVAAWIILWFMTTRPYAKVVCTAPTNRQLRDILMSEISKWLRQSTIAEEFVVQKDIIFHRESQKEWWARFISPSVRATKEDQAETLAGLHADHLLIIVDETSGVPDPTFIPLEGALTQPDNKVLLIGNMTRNSGYFYETHFHAAIKKDWCRLHWDSRESTNVDKSMPEYFARKYGIDSNVYKIRVEGNPPLQDDTTLIPLWAAEQCIGLESEVAEDEPLYLGVDVARYGSDASIIMPRRGLVIYPWETFHKLNTIDLGGFINLAYQDQEASGCAIDVIGVGAGVADWLEKHHMKNLYQVNVTAASSDISKYHRLRDELWVKVRDNCLLGKYSFPDVKVAGDEESLGMKLSSELGAVRYAFNVHGGIKVESKKDMKARGVDSPNIADALCLTEYFHNSATRVFAKDKTGEYIPRRYRDTIVSQHAWMGM</sequence>
<keyword evidence="1" id="KW-0067">ATP-binding</keyword>
<dbReference type="EMBL" id="MT141305">
    <property type="protein sequence ID" value="QJA58046.1"/>
    <property type="molecule type" value="Genomic_DNA"/>
</dbReference>
<accession>A0A6H1ZNS1</accession>
<evidence type="ECO:0000313" key="1">
    <source>
        <dbReference type="EMBL" id="QJA49129.1"/>
    </source>
</evidence>
<dbReference type="InterPro" id="IPR027417">
    <property type="entry name" value="P-loop_NTPase"/>
</dbReference>
<name>A0A6H1ZNS1_9ZZZZ</name>
<dbReference type="SUPFAM" id="SSF52540">
    <property type="entry name" value="P-loop containing nucleoside triphosphate hydrolases"/>
    <property type="match status" value="1"/>
</dbReference>
<dbReference type="Gene3D" id="3.30.420.240">
    <property type="match status" value="1"/>
</dbReference>
<dbReference type="GO" id="GO:0004386">
    <property type="term" value="F:helicase activity"/>
    <property type="evidence" value="ECO:0007669"/>
    <property type="project" value="UniProtKB-KW"/>
</dbReference>
<keyword evidence="1" id="KW-0378">Hydrolase</keyword>
<evidence type="ECO:0000313" key="2">
    <source>
        <dbReference type="EMBL" id="QJA58046.1"/>
    </source>
</evidence>
<reference evidence="1" key="1">
    <citation type="submission" date="2020-03" db="EMBL/GenBank/DDBJ databases">
        <title>The deep terrestrial virosphere.</title>
        <authorList>
            <person name="Holmfeldt K."/>
            <person name="Nilsson E."/>
            <person name="Simone D."/>
            <person name="Lopez-Fernandez M."/>
            <person name="Wu X."/>
            <person name="de Brujin I."/>
            <person name="Lundin D."/>
            <person name="Andersson A."/>
            <person name="Bertilsson S."/>
            <person name="Dopson M."/>
        </authorList>
    </citation>
    <scope>NUCLEOTIDE SEQUENCE</scope>
    <source>
        <strain evidence="2">MM415B01508</strain>
        <strain evidence="1">TM448A01234</strain>
    </source>
</reference>
<keyword evidence="1" id="KW-0347">Helicase</keyword>
<proteinExistence type="predicted"/>
<keyword evidence="1" id="KW-0547">Nucleotide-binding</keyword>
<protein>
    <submittedName>
        <fullName evidence="1">Putative helicase</fullName>
    </submittedName>
</protein>
<dbReference type="AlphaFoldDB" id="A0A6H1ZNS1"/>